<gene>
    <name evidence="3" type="primary">LOC116289084</name>
</gene>
<dbReference type="Proteomes" id="UP000515163">
    <property type="component" value="Unplaced"/>
</dbReference>
<dbReference type="GeneID" id="116289084"/>
<feature type="domain" description="Tox-ART-HYD1" evidence="1">
    <location>
        <begin position="6"/>
        <end position="86"/>
    </location>
</feature>
<keyword evidence="2" id="KW-1185">Reference proteome</keyword>
<protein>
    <submittedName>
        <fullName evidence="3">Uncharacterized protein LOC116289084</fullName>
    </submittedName>
</protein>
<organism evidence="2 3">
    <name type="scientific">Actinia tenebrosa</name>
    <name type="common">Australian red waratah sea anemone</name>
    <dbReference type="NCBI Taxonomy" id="6105"/>
    <lineage>
        <taxon>Eukaryota</taxon>
        <taxon>Metazoa</taxon>
        <taxon>Cnidaria</taxon>
        <taxon>Anthozoa</taxon>
        <taxon>Hexacorallia</taxon>
        <taxon>Actiniaria</taxon>
        <taxon>Actiniidae</taxon>
        <taxon>Actinia</taxon>
    </lineage>
</organism>
<evidence type="ECO:0000259" key="1">
    <source>
        <dbReference type="Pfam" id="PF15633"/>
    </source>
</evidence>
<dbReference type="OrthoDB" id="5975056at2759"/>
<dbReference type="AlphaFoldDB" id="A0A6P8H626"/>
<dbReference type="KEGG" id="aten:116289084"/>
<dbReference type="InParanoid" id="A0A6P8H626"/>
<name>A0A6P8H626_ACTTE</name>
<proteinExistence type="predicted"/>
<sequence>MSKITLYHYTNESNAQSINKHKVIYGSTDETPKQHRRFGKGVYFTSIDPSNDLRSILLNNFDDAGRVINSGRLRDKTEWVIEVSIPRNEVEKVPEDNRDVYVYRGHVDLTLYKHRIYPNPRR</sequence>
<reference evidence="3" key="1">
    <citation type="submission" date="2025-08" db="UniProtKB">
        <authorList>
            <consortium name="RefSeq"/>
        </authorList>
    </citation>
    <scope>IDENTIFICATION</scope>
    <source>
        <tissue evidence="3">Tentacle</tissue>
    </source>
</reference>
<accession>A0A6P8H626</accession>
<dbReference type="Pfam" id="PF15633">
    <property type="entry name" value="Tox-ART-HYD1"/>
    <property type="match status" value="1"/>
</dbReference>
<evidence type="ECO:0000313" key="2">
    <source>
        <dbReference type="Proteomes" id="UP000515163"/>
    </source>
</evidence>
<dbReference type="RefSeq" id="XP_031551834.1">
    <property type="nucleotide sequence ID" value="XM_031695974.1"/>
</dbReference>
<evidence type="ECO:0000313" key="3">
    <source>
        <dbReference type="RefSeq" id="XP_031551834.1"/>
    </source>
</evidence>
<dbReference type="InterPro" id="IPR028920">
    <property type="entry name" value="Tox-ART-HYD1_dom"/>
</dbReference>